<feature type="active site" evidence="6">
    <location>
        <position position="175"/>
    </location>
</feature>
<dbReference type="Pfam" id="PF10502">
    <property type="entry name" value="Peptidase_S26"/>
    <property type="match status" value="1"/>
</dbReference>
<evidence type="ECO:0000256" key="3">
    <source>
        <dbReference type="ARBA" id="ARBA00009370"/>
    </source>
</evidence>
<evidence type="ECO:0000256" key="7">
    <source>
        <dbReference type="RuleBase" id="RU362042"/>
    </source>
</evidence>
<sequence length="292" mass="31620">MQDDRHDGGFWNWNVDGVQLADAAADQTPYSSGSYAETPADEARDRRTFQVADHGVAPSPVPPAVPVSRTSRAARGRHVARHARADDRFTMRDFFVWCGIPMVIVLLLRIFFFGFYEIPSRSMMDTIVPGDRVIAAKYAPKISGIKRGDIVVFKDPNNWLSAEQSNAIGGGFLIKRAIGLPGDVVACAGAGEPITINGVAINESSYIRPGVDPSAFPFSVTVSENHLFVLGDNRANSSDSRYHTDDGDSGLVPISDVVAVGLLTYWPLSRISVLDSHHEVFDKVPDSSSSGS</sequence>
<evidence type="ECO:0000313" key="9">
    <source>
        <dbReference type="EMBL" id="PJM78899.1"/>
    </source>
</evidence>
<name>A0A2M9HQ14_9BIFI</name>
<dbReference type="InterPro" id="IPR019758">
    <property type="entry name" value="Pept_S26A_signal_pept_1_CS"/>
</dbReference>
<keyword evidence="7" id="KW-1133">Transmembrane helix</keyword>
<dbReference type="InterPro" id="IPR019533">
    <property type="entry name" value="Peptidase_S26"/>
</dbReference>
<dbReference type="PANTHER" id="PTHR43390:SF1">
    <property type="entry name" value="CHLOROPLAST PROCESSING PEPTIDASE"/>
    <property type="match status" value="1"/>
</dbReference>
<dbReference type="OrthoDB" id="9815782at2"/>
<evidence type="ECO:0000313" key="10">
    <source>
        <dbReference type="Proteomes" id="UP000228755"/>
    </source>
</evidence>
<accession>A0A2M9HQ14</accession>
<comment type="catalytic activity">
    <reaction evidence="1 7">
        <text>Cleavage of hydrophobic, N-terminal signal or leader sequences from secreted and periplasmic proteins.</text>
        <dbReference type="EC" id="3.4.21.89"/>
    </reaction>
</comment>
<dbReference type="GO" id="GO:0005886">
    <property type="term" value="C:plasma membrane"/>
    <property type="evidence" value="ECO:0007669"/>
    <property type="project" value="UniProtKB-SubCell"/>
</dbReference>
<keyword evidence="7" id="KW-0472">Membrane</keyword>
<reference evidence="9 10" key="1">
    <citation type="submission" date="2017-11" db="EMBL/GenBank/DDBJ databases">
        <title>Draft genome sequences of strains TRE 1, TRE D, TRE H and TRI 7, isolated from tamarins, belonging to four potential novel Bifidobacterium species.</title>
        <authorList>
            <person name="Mattarelli P."/>
            <person name="Modesto M."/>
            <person name="Bonetti A."/>
            <person name="Puglisi E."/>
            <person name="Morelli L."/>
        </authorList>
    </citation>
    <scope>NUCLEOTIDE SEQUENCE [LARGE SCALE GENOMIC DNA]</scope>
    <source>
        <strain evidence="10">TRED</strain>
    </source>
</reference>
<dbReference type="GO" id="GO:0009003">
    <property type="term" value="F:signal peptidase activity"/>
    <property type="evidence" value="ECO:0007669"/>
    <property type="project" value="UniProtKB-EC"/>
</dbReference>
<evidence type="ECO:0000259" key="8">
    <source>
        <dbReference type="Pfam" id="PF10502"/>
    </source>
</evidence>
<feature type="transmembrane region" description="Helical" evidence="7">
    <location>
        <begin position="94"/>
        <end position="116"/>
    </location>
</feature>
<keyword evidence="10" id="KW-1185">Reference proteome</keyword>
<dbReference type="NCBIfam" id="TIGR02227">
    <property type="entry name" value="sigpep_I_bact"/>
    <property type="match status" value="1"/>
</dbReference>
<dbReference type="AlphaFoldDB" id="A0A2M9HQ14"/>
<feature type="active site" evidence="6">
    <location>
        <position position="122"/>
    </location>
</feature>
<feature type="domain" description="Peptidase S26" evidence="8">
    <location>
        <begin position="92"/>
        <end position="266"/>
    </location>
</feature>
<evidence type="ECO:0000256" key="6">
    <source>
        <dbReference type="PIRSR" id="PIRSR600223-1"/>
    </source>
</evidence>
<dbReference type="InterPro" id="IPR000223">
    <property type="entry name" value="Pept_S26A_signal_pept_1"/>
</dbReference>
<dbReference type="PANTHER" id="PTHR43390">
    <property type="entry name" value="SIGNAL PEPTIDASE I"/>
    <property type="match status" value="1"/>
</dbReference>
<evidence type="ECO:0000256" key="4">
    <source>
        <dbReference type="ARBA" id="ARBA00013208"/>
    </source>
</evidence>
<comment type="similarity">
    <text evidence="3 7">Belongs to the peptidase S26 family.</text>
</comment>
<dbReference type="Proteomes" id="UP000228755">
    <property type="component" value="Unassembled WGS sequence"/>
</dbReference>
<dbReference type="PRINTS" id="PR00727">
    <property type="entry name" value="LEADERPTASE"/>
</dbReference>
<keyword evidence="5 7" id="KW-0378">Hydrolase</keyword>
<dbReference type="GO" id="GO:0004252">
    <property type="term" value="F:serine-type endopeptidase activity"/>
    <property type="evidence" value="ECO:0007669"/>
    <property type="project" value="InterPro"/>
</dbReference>
<evidence type="ECO:0000256" key="5">
    <source>
        <dbReference type="ARBA" id="ARBA00022801"/>
    </source>
</evidence>
<keyword evidence="7" id="KW-0645">Protease</keyword>
<evidence type="ECO:0000256" key="2">
    <source>
        <dbReference type="ARBA" id="ARBA00004401"/>
    </source>
</evidence>
<dbReference type="SUPFAM" id="SSF51306">
    <property type="entry name" value="LexA/Signal peptidase"/>
    <property type="match status" value="1"/>
</dbReference>
<organism evidence="9 10">
    <name type="scientific">Bifidobacterium scaligerum</name>
    <dbReference type="NCBI Taxonomy" id="2052656"/>
    <lineage>
        <taxon>Bacteria</taxon>
        <taxon>Bacillati</taxon>
        <taxon>Actinomycetota</taxon>
        <taxon>Actinomycetes</taxon>
        <taxon>Bifidobacteriales</taxon>
        <taxon>Bifidobacteriaceae</taxon>
        <taxon>Bifidobacterium</taxon>
    </lineage>
</organism>
<dbReference type="EC" id="3.4.21.89" evidence="4 7"/>
<evidence type="ECO:0000256" key="1">
    <source>
        <dbReference type="ARBA" id="ARBA00000677"/>
    </source>
</evidence>
<dbReference type="InterPro" id="IPR036286">
    <property type="entry name" value="LexA/Signal_pep-like_sf"/>
</dbReference>
<dbReference type="CDD" id="cd06530">
    <property type="entry name" value="S26_SPase_I"/>
    <property type="match status" value="1"/>
</dbReference>
<comment type="caution">
    <text evidence="9">The sequence shown here is derived from an EMBL/GenBank/DDBJ whole genome shotgun (WGS) entry which is preliminary data.</text>
</comment>
<proteinExistence type="inferred from homology"/>
<comment type="subcellular location">
    <subcellularLocation>
        <location evidence="2">Cell membrane</location>
        <topology evidence="2">Single-pass type II membrane protein</topology>
    </subcellularLocation>
    <subcellularLocation>
        <location evidence="7">Membrane</location>
        <topology evidence="7">Single-pass type II membrane protein</topology>
    </subcellularLocation>
</comment>
<protein>
    <recommendedName>
        <fullName evidence="4 7">Signal peptidase I</fullName>
        <ecNumber evidence="4 7">3.4.21.89</ecNumber>
    </recommendedName>
</protein>
<keyword evidence="7" id="KW-0812">Transmembrane</keyword>
<dbReference type="PROSITE" id="PS00761">
    <property type="entry name" value="SPASE_I_3"/>
    <property type="match status" value="1"/>
</dbReference>
<dbReference type="GO" id="GO:0006465">
    <property type="term" value="P:signal peptide processing"/>
    <property type="evidence" value="ECO:0007669"/>
    <property type="project" value="InterPro"/>
</dbReference>
<gene>
    <name evidence="9" type="primary">lepB</name>
    <name evidence="9" type="ORF">CUU80_05890</name>
</gene>
<dbReference type="EMBL" id="PGLQ01000003">
    <property type="protein sequence ID" value="PJM78899.1"/>
    <property type="molecule type" value="Genomic_DNA"/>
</dbReference>
<dbReference type="Gene3D" id="2.10.109.10">
    <property type="entry name" value="Umud Fragment, subunit A"/>
    <property type="match status" value="1"/>
</dbReference>
<dbReference type="RefSeq" id="WP_100496442.1">
    <property type="nucleotide sequence ID" value="NZ_PGLQ01000003.1"/>
</dbReference>